<organism evidence="1 2">
    <name type="scientific">Tenebrio molitor</name>
    <name type="common">Yellow mealworm beetle</name>
    <dbReference type="NCBI Taxonomy" id="7067"/>
    <lineage>
        <taxon>Eukaryota</taxon>
        <taxon>Metazoa</taxon>
        <taxon>Ecdysozoa</taxon>
        <taxon>Arthropoda</taxon>
        <taxon>Hexapoda</taxon>
        <taxon>Insecta</taxon>
        <taxon>Pterygota</taxon>
        <taxon>Neoptera</taxon>
        <taxon>Endopterygota</taxon>
        <taxon>Coleoptera</taxon>
        <taxon>Polyphaga</taxon>
        <taxon>Cucujiformia</taxon>
        <taxon>Tenebrionidae</taxon>
        <taxon>Tenebrio</taxon>
    </lineage>
</organism>
<name>A0A8J6HCE0_TENMO</name>
<evidence type="ECO:0000313" key="2">
    <source>
        <dbReference type="Proteomes" id="UP000719412"/>
    </source>
</evidence>
<proteinExistence type="predicted"/>
<gene>
    <name evidence="1" type="ORF">GEV33_011651</name>
</gene>
<accession>A0A8J6HCE0</accession>
<reference evidence="1" key="2">
    <citation type="submission" date="2021-08" db="EMBL/GenBank/DDBJ databases">
        <authorList>
            <person name="Eriksson T."/>
        </authorList>
    </citation>
    <scope>NUCLEOTIDE SEQUENCE</scope>
    <source>
        <strain evidence="1">Stoneville</strain>
        <tissue evidence="1">Whole head</tissue>
    </source>
</reference>
<comment type="caution">
    <text evidence="1">The sequence shown here is derived from an EMBL/GenBank/DDBJ whole genome shotgun (WGS) entry which is preliminary data.</text>
</comment>
<dbReference type="AlphaFoldDB" id="A0A8J6HCE0"/>
<reference evidence="1" key="1">
    <citation type="journal article" date="2020" name="J Insects Food Feed">
        <title>The yellow mealworm (Tenebrio molitor) genome: a resource for the emerging insects as food and feed industry.</title>
        <authorList>
            <person name="Eriksson T."/>
            <person name="Andere A."/>
            <person name="Kelstrup H."/>
            <person name="Emery V."/>
            <person name="Picard C."/>
        </authorList>
    </citation>
    <scope>NUCLEOTIDE SEQUENCE</scope>
    <source>
        <strain evidence="1">Stoneville</strain>
        <tissue evidence="1">Whole head</tissue>
    </source>
</reference>
<keyword evidence="2" id="KW-1185">Reference proteome</keyword>
<protein>
    <submittedName>
        <fullName evidence="1">Uncharacterized protein</fullName>
    </submittedName>
</protein>
<sequence>MEDSENISYGFSPKSSFSKNQITSFKLAVTVLTPNSVAILLTLTKEVEILLCNFELSEEPSGRRSWWFGEAAPTVIPEWYHHQSECRVRSVNVIENDRPCSTSNGHASRETRALHTGKPYLYPTYLPGMAGRRPTAHDRRQRKVCIDVNPVRLTSSTNAPLVSNLAKGMAVDGADGVHAASERRSPPQ</sequence>
<evidence type="ECO:0000313" key="1">
    <source>
        <dbReference type="EMBL" id="KAH0811143.1"/>
    </source>
</evidence>
<dbReference type="Proteomes" id="UP000719412">
    <property type="component" value="Unassembled WGS sequence"/>
</dbReference>
<dbReference type="EMBL" id="JABDTM020027011">
    <property type="protein sequence ID" value="KAH0811143.1"/>
    <property type="molecule type" value="Genomic_DNA"/>
</dbReference>